<dbReference type="RefSeq" id="WP_162451151.1">
    <property type="nucleotide sequence ID" value="NZ_WLZY01000005.1"/>
</dbReference>
<keyword evidence="5" id="KW-1185">Reference proteome</keyword>
<evidence type="ECO:0000256" key="2">
    <source>
        <dbReference type="ARBA" id="ARBA00023315"/>
    </source>
</evidence>
<dbReference type="SUPFAM" id="SSF55729">
    <property type="entry name" value="Acyl-CoA N-acyltransferases (Nat)"/>
    <property type="match status" value="1"/>
</dbReference>
<comment type="caution">
    <text evidence="4">The sequence shown here is derived from an EMBL/GenBank/DDBJ whole genome shotgun (WGS) entry which is preliminary data.</text>
</comment>
<reference evidence="4 5" key="1">
    <citation type="submission" date="2019-11" db="EMBL/GenBank/DDBJ databases">
        <authorList>
            <person name="Li X.-J."/>
            <person name="Feng X.-M."/>
        </authorList>
    </citation>
    <scope>NUCLEOTIDE SEQUENCE [LARGE SCALE GENOMIC DNA]</scope>
    <source>
        <strain evidence="4 5">XMNu-373</strain>
    </source>
</reference>
<feature type="domain" description="N-acetyltransferase" evidence="3">
    <location>
        <begin position="153"/>
        <end position="318"/>
    </location>
</feature>
<proteinExistence type="predicted"/>
<dbReference type="InterPro" id="IPR050832">
    <property type="entry name" value="Bact_Acetyltransf"/>
</dbReference>
<gene>
    <name evidence="4" type="ORF">F7O44_15355</name>
</gene>
<dbReference type="InterPro" id="IPR016181">
    <property type="entry name" value="Acyl_CoA_acyltransferase"/>
</dbReference>
<dbReference type="Proteomes" id="UP000460435">
    <property type="component" value="Unassembled WGS sequence"/>
</dbReference>
<evidence type="ECO:0000256" key="1">
    <source>
        <dbReference type="ARBA" id="ARBA00022679"/>
    </source>
</evidence>
<name>A0A7K3M5C9_9ACTN</name>
<keyword evidence="2" id="KW-0012">Acyltransferase</keyword>
<dbReference type="EMBL" id="WLZY01000005">
    <property type="protein sequence ID" value="NDL58445.1"/>
    <property type="molecule type" value="Genomic_DNA"/>
</dbReference>
<dbReference type="GO" id="GO:0016747">
    <property type="term" value="F:acyltransferase activity, transferring groups other than amino-acyl groups"/>
    <property type="evidence" value="ECO:0007669"/>
    <property type="project" value="InterPro"/>
</dbReference>
<dbReference type="PANTHER" id="PTHR43877">
    <property type="entry name" value="AMINOALKYLPHOSPHONATE N-ACETYLTRANSFERASE-RELATED-RELATED"/>
    <property type="match status" value="1"/>
</dbReference>
<dbReference type="Gene3D" id="3.40.630.30">
    <property type="match status" value="1"/>
</dbReference>
<dbReference type="InterPro" id="IPR000182">
    <property type="entry name" value="GNAT_dom"/>
</dbReference>
<evidence type="ECO:0000259" key="3">
    <source>
        <dbReference type="PROSITE" id="PS51186"/>
    </source>
</evidence>
<accession>A0A7K3M5C9</accession>
<evidence type="ECO:0000313" key="5">
    <source>
        <dbReference type="Proteomes" id="UP000460435"/>
    </source>
</evidence>
<sequence length="318" mass="34232">MTSPTPDALAAAHTLRLRRVDDALPALGPLTPTSGATMITASIGDSQAAGLGQTSRVAPEDFASCFQALHQHSLKVRLDGSDLTAALHALLNKWRDVIAGEQQADDETAASITWPSRDTAAVSALVRHGFLPTAAVAIHERPVSTPGDTDPSVRIRRAEPADLDSVVALQLEALRYDEQFGSCTVREPTERTLRARLTAALARHDGTIMLAERGPKAVGLVIVDLPPRTEWITGLVNVSRAGYLECLSVTAEARGTGIGRALVDAAHERFRDAAIETKLLHYCVVNPVSAPFWHGLGYRPLWTHWTARPHSSMFGPSR</sequence>
<dbReference type="Pfam" id="PF00583">
    <property type="entry name" value="Acetyltransf_1"/>
    <property type="match status" value="1"/>
</dbReference>
<protein>
    <submittedName>
        <fullName evidence="4">GNAT family N-acetyltransferase</fullName>
    </submittedName>
</protein>
<organism evidence="4 5">
    <name type="scientific">Phytoactinopolyspora mesophila</name>
    <dbReference type="NCBI Taxonomy" id="2650750"/>
    <lineage>
        <taxon>Bacteria</taxon>
        <taxon>Bacillati</taxon>
        <taxon>Actinomycetota</taxon>
        <taxon>Actinomycetes</taxon>
        <taxon>Jiangellales</taxon>
        <taxon>Jiangellaceae</taxon>
        <taxon>Phytoactinopolyspora</taxon>
    </lineage>
</organism>
<evidence type="ECO:0000313" key="4">
    <source>
        <dbReference type="EMBL" id="NDL58445.1"/>
    </source>
</evidence>
<dbReference type="CDD" id="cd04301">
    <property type="entry name" value="NAT_SF"/>
    <property type="match status" value="1"/>
</dbReference>
<keyword evidence="1 4" id="KW-0808">Transferase</keyword>
<dbReference type="PROSITE" id="PS51186">
    <property type="entry name" value="GNAT"/>
    <property type="match status" value="1"/>
</dbReference>
<dbReference type="AlphaFoldDB" id="A0A7K3M5C9"/>